<evidence type="ECO:0000256" key="4">
    <source>
        <dbReference type="ARBA" id="ARBA00022801"/>
    </source>
</evidence>
<evidence type="ECO:0000256" key="3">
    <source>
        <dbReference type="ARBA" id="ARBA00022677"/>
    </source>
</evidence>
<organism evidence="5 6">
    <name type="scientific">Schizophyllum amplum</name>
    <dbReference type="NCBI Taxonomy" id="97359"/>
    <lineage>
        <taxon>Eukaryota</taxon>
        <taxon>Fungi</taxon>
        <taxon>Dikarya</taxon>
        <taxon>Basidiomycota</taxon>
        <taxon>Agaricomycotina</taxon>
        <taxon>Agaricomycetes</taxon>
        <taxon>Agaricomycetidae</taxon>
        <taxon>Agaricales</taxon>
        <taxon>Schizophyllaceae</taxon>
        <taxon>Schizophyllum</taxon>
    </lineage>
</organism>
<evidence type="ECO:0000313" key="5">
    <source>
        <dbReference type="EMBL" id="TRM65957.1"/>
    </source>
</evidence>
<dbReference type="InterPro" id="IPR029058">
    <property type="entry name" value="AB_hydrolase_fold"/>
</dbReference>
<dbReference type="OrthoDB" id="448051at2759"/>
<comment type="caution">
    <text evidence="5">The sequence shown here is derived from an EMBL/GenBank/DDBJ whole genome shotgun (WGS) entry which is preliminary data.</text>
</comment>
<comment type="similarity">
    <text evidence="2">Belongs to the AB hydrolase superfamily. LDAH family.</text>
</comment>
<comment type="subcellular location">
    <subcellularLocation>
        <location evidence="1">Lipid droplet</location>
    </subcellularLocation>
</comment>
<dbReference type="Pfam" id="PF10230">
    <property type="entry name" value="LIDHydrolase"/>
    <property type="match status" value="1"/>
</dbReference>
<dbReference type="SUPFAM" id="SSF53474">
    <property type="entry name" value="alpha/beta-Hydrolases"/>
    <property type="match status" value="1"/>
</dbReference>
<dbReference type="EMBL" id="VDMD01000004">
    <property type="protein sequence ID" value="TRM65957.1"/>
    <property type="molecule type" value="Genomic_DNA"/>
</dbReference>
<keyword evidence="6" id="KW-1185">Reference proteome</keyword>
<dbReference type="Proteomes" id="UP000320762">
    <property type="component" value="Unassembled WGS sequence"/>
</dbReference>
<protein>
    <recommendedName>
        <fullName evidence="7">Alpha/Beta hydrolase protein</fullName>
    </recommendedName>
</protein>
<dbReference type="STRING" id="97359.A0A550CMF5"/>
<reference evidence="5 6" key="1">
    <citation type="journal article" date="2019" name="New Phytol.">
        <title>Comparative genomics reveals unique wood-decay strategies and fruiting body development in the Schizophyllaceae.</title>
        <authorList>
            <person name="Almasi E."/>
            <person name="Sahu N."/>
            <person name="Krizsan K."/>
            <person name="Balint B."/>
            <person name="Kovacs G.M."/>
            <person name="Kiss B."/>
            <person name="Cseklye J."/>
            <person name="Drula E."/>
            <person name="Henrissat B."/>
            <person name="Nagy I."/>
            <person name="Chovatia M."/>
            <person name="Adam C."/>
            <person name="LaButti K."/>
            <person name="Lipzen A."/>
            <person name="Riley R."/>
            <person name="Grigoriev I.V."/>
            <person name="Nagy L.G."/>
        </authorList>
    </citation>
    <scope>NUCLEOTIDE SEQUENCE [LARGE SCALE GENOMIC DNA]</scope>
    <source>
        <strain evidence="5 6">NL-1724</strain>
    </source>
</reference>
<dbReference type="GO" id="GO:0019915">
    <property type="term" value="P:lipid storage"/>
    <property type="evidence" value="ECO:0007669"/>
    <property type="project" value="InterPro"/>
</dbReference>
<keyword evidence="4" id="KW-0378">Hydrolase</keyword>
<evidence type="ECO:0008006" key="7">
    <source>
        <dbReference type="Google" id="ProtNLM"/>
    </source>
</evidence>
<evidence type="ECO:0000256" key="1">
    <source>
        <dbReference type="ARBA" id="ARBA00004502"/>
    </source>
</evidence>
<evidence type="ECO:0000256" key="2">
    <source>
        <dbReference type="ARBA" id="ARBA00008300"/>
    </source>
</evidence>
<keyword evidence="3" id="KW-0551">Lipid droplet</keyword>
<evidence type="ECO:0000313" key="6">
    <source>
        <dbReference type="Proteomes" id="UP000320762"/>
    </source>
</evidence>
<dbReference type="AlphaFoldDB" id="A0A550CMF5"/>
<proteinExistence type="inferred from homology"/>
<name>A0A550CMF5_9AGAR</name>
<dbReference type="PANTHER" id="PTHR13390">
    <property type="entry name" value="LIPASE"/>
    <property type="match status" value="1"/>
</dbReference>
<sequence>MSLPSFLTPIDHQLQPGGHQRVFCTHKSPLEDVYGLWWSADSAQPPEGNPGIVDFYIPFLSDLRERNPRWAVLAHSHIGHTPGFASSTSTSRCGLSFQIQSATDAIDLLKLQFRRVVIIGHSVGCYISLQALKQRPADIDGLFLLFPTVCHIADTPNGRTLSWLFNPPLPRVVSALTYVAGWIPTGLLRLVQSGYPTEQLSVVKGLLGSPTAAFSALTMANDEMKQIQDLDAALLEEHRHRIWMYFAEEDGWVGDQREVILHSFHPEPGSVRIVHDVHGIPHAFCIS</sequence>
<dbReference type="GO" id="GO:0016298">
    <property type="term" value="F:lipase activity"/>
    <property type="evidence" value="ECO:0007669"/>
    <property type="project" value="InterPro"/>
</dbReference>
<dbReference type="PANTHER" id="PTHR13390:SF0">
    <property type="entry name" value="LIPID DROPLET-ASSOCIATED HYDROLASE"/>
    <property type="match status" value="1"/>
</dbReference>
<gene>
    <name evidence="5" type="ORF">BD626DRAFT_546363</name>
</gene>
<accession>A0A550CMF5</accession>
<dbReference type="GO" id="GO:0005811">
    <property type="term" value="C:lipid droplet"/>
    <property type="evidence" value="ECO:0007669"/>
    <property type="project" value="UniProtKB-SubCell"/>
</dbReference>
<dbReference type="Gene3D" id="3.40.50.1820">
    <property type="entry name" value="alpha/beta hydrolase"/>
    <property type="match status" value="1"/>
</dbReference>
<dbReference type="InterPro" id="IPR019363">
    <property type="entry name" value="LDAH"/>
</dbReference>